<keyword evidence="2" id="KW-1185">Reference proteome</keyword>
<protein>
    <submittedName>
        <fullName evidence="1">Uncharacterized protein</fullName>
    </submittedName>
</protein>
<organism evidence="1">
    <name type="scientific">Darwinula stevensoni</name>
    <dbReference type="NCBI Taxonomy" id="69355"/>
    <lineage>
        <taxon>Eukaryota</taxon>
        <taxon>Metazoa</taxon>
        <taxon>Ecdysozoa</taxon>
        <taxon>Arthropoda</taxon>
        <taxon>Crustacea</taxon>
        <taxon>Oligostraca</taxon>
        <taxon>Ostracoda</taxon>
        <taxon>Podocopa</taxon>
        <taxon>Podocopida</taxon>
        <taxon>Darwinulocopina</taxon>
        <taxon>Darwinuloidea</taxon>
        <taxon>Darwinulidae</taxon>
        <taxon>Darwinula</taxon>
    </lineage>
</organism>
<proteinExistence type="predicted"/>
<evidence type="ECO:0000313" key="1">
    <source>
        <dbReference type="EMBL" id="CAD7251508.1"/>
    </source>
</evidence>
<dbReference type="EMBL" id="LR903120">
    <property type="protein sequence ID" value="CAD7251508.1"/>
    <property type="molecule type" value="Genomic_DNA"/>
</dbReference>
<dbReference type="EMBL" id="CAJPEV010003603">
    <property type="protein sequence ID" value="CAG0900118.1"/>
    <property type="molecule type" value="Genomic_DNA"/>
</dbReference>
<evidence type="ECO:0000313" key="2">
    <source>
        <dbReference type="Proteomes" id="UP000677054"/>
    </source>
</evidence>
<name>A0A7R9AC72_9CRUS</name>
<dbReference type="AlphaFoldDB" id="A0A7R9AC72"/>
<dbReference type="Proteomes" id="UP000677054">
    <property type="component" value="Unassembled WGS sequence"/>
</dbReference>
<sequence>MNVLLILPLGLRAPHSEKAPKEGFYLYNSSGDGRDAGDSWNVAFLRNQERTHIYGSRFWMDAHNPAVIISFEKLLAGQFCGMHYGYLGELFPRTHTPAVIGSKRCISLSNSVVTMKRLQKKLKDVFWDSMLTNADFKGRGELYLRTHTLAVIDSKRCISLSNSDVTIKEFLQAIAGNSQGWILTSVRWIREEDLPAQLKLLSLVNLECGLDPRRSSQDIDQE</sequence>
<gene>
    <name evidence="1" type="ORF">DSTB1V02_LOCUS11274</name>
</gene>
<reference evidence="1" key="1">
    <citation type="submission" date="2020-11" db="EMBL/GenBank/DDBJ databases">
        <authorList>
            <person name="Tran Van P."/>
        </authorList>
    </citation>
    <scope>NUCLEOTIDE SEQUENCE</scope>
</reference>
<accession>A0A7R9AC72</accession>